<accession>A0A3B0TAM1</accession>
<protein>
    <submittedName>
        <fullName evidence="2">YciL protein</fullName>
    </submittedName>
</protein>
<dbReference type="EMBL" id="UOEO01000001">
    <property type="protein sequence ID" value="VAW13920.1"/>
    <property type="molecule type" value="Genomic_DNA"/>
</dbReference>
<dbReference type="SUPFAM" id="SSF54909">
    <property type="entry name" value="Dimeric alpha+beta barrel"/>
    <property type="match status" value="1"/>
</dbReference>
<evidence type="ECO:0000259" key="1">
    <source>
        <dbReference type="Pfam" id="PF03795"/>
    </source>
</evidence>
<dbReference type="InterPro" id="IPR005545">
    <property type="entry name" value="YCII"/>
</dbReference>
<organism evidence="2">
    <name type="scientific">hydrothermal vent metagenome</name>
    <dbReference type="NCBI Taxonomy" id="652676"/>
    <lineage>
        <taxon>unclassified sequences</taxon>
        <taxon>metagenomes</taxon>
        <taxon>ecological metagenomes</taxon>
    </lineage>
</organism>
<dbReference type="InterPro" id="IPR011008">
    <property type="entry name" value="Dimeric_a/b-barrel"/>
</dbReference>
<gene>
    <name evidence="2" type="ORF">MNBD_ALPHA12-1096</name>
</gene>
<dbReference type="Gene3D" id="3.30.70.1060">
    <property type="entry name" value="Dimeric alpha+beta barrel"/>
    <property type="match status" value="1"/>
</dbReference>
<reference evidence="2" key="1">
    <citation type="submission" date="2018-06" db="EMBL/GenBank/DDBJ databases">
        <authorList>
            <person name="Zhirakovskaya E."/>
        </authorList>
    </citation>
    <scope>NUCLEOTIDE SEQUENCE</scope>
</reference>
<dbReference type="PANTHER" id="PTHR33606:SF3">
    <property type="entry name" value="PROTEIN YCII"/>
    <property type="match status" value="1"/>
</dbReference>
<proteinExistence type="predicted"/>
<dbReference type="AlphaFoldDB" id="A0A3B0TAM1"/>
<evidence type="ECO:0000313" key="2">
    <source>
        <dbReference type="EMBL" id="VAW13920.1"/>
    </source>
</evidence>
<sequence>MLFAIITNDKNDALDIRLAARPDHLAYLDKLGQSLVFAGPFLDEDGQPNGSLVVIEAASLEQAKEIAAADPYKRAGLFESSNVRAWKWLLNNNEGR</sequence>
<dbReference type="PANTHER" id="PTHR33606">
    <property type="entry name" value="PROTEIN YCII"/>
    <property type="match status" value="1"/>
</dbReference>
<dbReference type="Pfam" id="PF03795">
    <property type="entry name" value="YCII"/>
    <property type="match status" value="1"/>
</dbReference>
<dbReference type="InterPro" id="IPR051807">
    <property type="entry name" value="Sec-metab_biosynth-assoc"/>
</dbReference>
<feature type="domain" description="YCII-related" evidence="1">
    <location>
        <begin position="1"/>
        <end position="87"/>
    </location>
</feature>
<name>A0A3B0TAM1_9ZZZZ</name>